<organism evidence="2 3">
    <name type="scientific">Umezawaea tangerina</name>
    <dbReference type="NCBI Taxonomy" id="84725"/>
    <lineage>
        <taxon>Bacteria</taxon>
        <taxon>Bacillati</taxon>
        <taxon>Actinomycetota</taxon>
        <taxon>Actinomycetes</taxon>
        <taxon>Pseudonocardiales</taxon>
        <taxon>Pseudonocardiaceae</taxon>
        <taxon>Umezawaea</taxon>
    </lineage>
</organism>
<dbReference type="Pfam" id="PF12802">
    <property type="entry name" value="MarR_2"/>
    <property type="match status" value="1"/>
</dbReference>
<evidence type="ECO:0000259" key="1">
    <source>
        <dbReference type="PROSITE" id="PS50995"/>
    </source>
</evidence>
<feature type="domain" description="HTH marR-type" evidence="1">
    <location>
        <begin position="1"/>
        <end position="138"/>
    </location>
</feature>
<dbReference type="PRINTS" id="PR00598">
    <property type="entry name" value="HTHMARR"/>
</dbReference>
<accession>A0A2T0SL18</accession>
<dbReference type="GO" id="GO:0003700">
    <property type="term" value="F:DNA-binding transcription factor activity"/>
    <property type="evidence" value="ECO:0007669"/>
    <property type="project" value="InterPro"/>
</dbReference>
<dbReference type="RefSeq" id="WP_106195656.1">
    <property type="nucleotide sequence ID" value="NZ_PVTF01000018.1"/>
</dbReference>
<sequence length="144" mass="16213">MSIEQLRRHPGYLVLQLSKQARRIGAEVSTDGLRAPHVSVLALLAESGPCSQKEISDALRIDASDLVTLLDDLERADLASRHRDARDRRRYAVEVTGPGRTLLRERLDVAEEIDDRLFGGLTAAERRQLAELLLKAYAHHEVRR</sequence>
<dbReference type="AlphaFoldDB" id="A0A2T0SL18"/>
<dbReference type="PANTHER" id="PTHR33164:SF43">
    <property type="entry name" value="HTH-TYPE TRANSCRIPTIONAL REPRESSOR YETL"/>
    <property type="match status" value="1"/>
</dbReference>
<keyword evidence="3" id="KW-1185">Reference proteome</keyword>
<dbReference type="GO" id="GO:0003677">
    <property type="term" value="F:DNA binding"/>
    <property type="evidence" value="ECO:0007669"/>
    <property type="project" value="UniProtKB-KW"/>
</dbReference>
<dbReference type="PANTHER" id="PTHR33164">
    <property type="entry name" value="TRANSCRIPTIONAL REGULATOR, MARR FAMILY"/>
    <property type="match status" value="1"/>
</dbReference>
<dbReference type="GO" id="GO:0006950">
    <property type="term" value="P:response to stress"/>
    <property type="evidence" value="ECO:0007669"/>
    <property type="project" value="TreeGrafter"/>
</dbReference>
<dbReference type="SUPFAM" id="SSF46785">
    <property type="entry name" value="Winged helix' DNA-binding domain"/>
    <property type="match status" value="1"/>
</dbReference>
<dbReference type="InterPro" id="IPR036388">
    <property type="entry name" value="WH-like_DNA-bd_sf"/>
</dbReference>
<protein>
    <submittedName>
        <fullName evidence="2">DNA-binding MarR family transcriptional regulator</fullName>
    </submittedName>
</protein>
<keyword evidence="2" id="KW-0238">DNA-binding</keyword>
<dbReference type="InterPro" id="IPR000835">
    <property type="entry name" value="HTH_MarR-typ"/>
</dbReference>
<reference evidence="2 3" key="1">
    <citation type="submission" date="2018-03" db="EMBL/GenBank/DDBJ databases">
        <title>Genomic Encyclopedia of Archaeal and Bacterial Type Strains, Phase II (KMG-II): from individual species to whole genera.</title>
        <authorList>
            <person name="Goeker M."/>
        </authorList>
    </citation>
    <scope>NUCLEOTIDE SEQUENCE [LARGE SCALE GENOMIC DNA]</scope>
    <source>
        <strain evidence="2 3">DSM 44720</strain>
    </source>
</reference>
<dbReference type="Proteomes" id="UP000239494">
    <property type="component" value="Unassembled WGS sequence"/>
</dbReference>
<dbReference type="InterPro" id="IPR039422">
    <property type="entry name" value="MarR/SlyA-like"/>
</dbReference>
<dbReference type="EMBL" id="PVTF01000018">
    <property type="protein sequence ID" value="PRY34108.1"/>
    <property type="molecule type" value="Genomic_DNA"/>
</dbReference>
<evidence type="ECO:0000313" key="2">
    <source>
        <dbReference type="EMBL" id="PRY34108.1"/>
    </source>
</evidence>
<dbReference type="PROSITE" id="PS50995">
    <property type="entry name" value="HTH_MARR_2"/>
    <property type="match status" value="1"/>
</dbReference>
<name>A0A2T0SL18_9PSEU</name>
<dbReference type="SMART" id="SM00347">
    <property type="entry name" value="HTH_MARR"/>
    <property type="match status" value="1"/>
</dbReference>
<dbReference type="Gene3D" id="1.10.10.10">
    <property type="entry name" value="Winged helix-like DNA-binding domain superfamily/Winged helix DNA-binding domain"/>
    <property type="match status" value="1"/>
</dbReference>
<dbReference type="InterPro" id="IPR036390">
    <property type="entry name" value="WH_DNA-bd_sf"/>
</dbReference>
<comment type="caution">
    <text evidence="2">The sequence shown here is derived from an EMBL/GenBank/DDBJ whole genome shotgun (WGS) entry which is preliminary data.</text>
</comment>
<evidence type="ECO:0000313" key="3">
    <source>
        <dbReference type="Proteomes" id="UP000239494"/>
    </source>
</evidence>
<gene>
    <name evidence="2" type="ORF">CLV43_118136</name>
</gene>
<dbReference type="OrthoDB" id="3480184at2"/>
<proteinExistence type="predicted"/>